<dbReference type="InterPro" id="IPR029058">
    <property type="entry name" value="AB_hydrolase_fold"/>
</dbReference>
<dbReference type="PRINTS" id="PR00111">
    <property type="entry name" value="ABHYDROLASE"/>
</dbReference>
<dbReference type="EMBL" id="BFBB01000008">
    <property type="protein sequence ID" value="GBF51267.1"/>
    <property type="molecule type" value="Genomic_DNA"/>
</dbReference>
<dbReference type="PANTHER" id="PTHR43798:SF33">
    <property type="entry name" value="HYDROLASE, PUTATIVE (AFU_ORTHOLOGUE AFUA_2G14860)-RELATED"/>
    <property type="match status" value="1"/>
</dbReference>
<name>A0A2P2E318_9LEPT</name>
<evidence type="ECO:0000313" key="2">
    <source>
        <dbReference type="EMBL" id="GBF51267.1"/>
    </source>
</evidence>
<evidence type="ECO:0000313" key="3">
    <source>
        <dbReference type="Proteomes" id="UP000245133"/>
    </source>
</evidence>
<evidence type="ECO:0000259" key="1">
    <source>
        <dbReference type="Pfam" id="PF00561"/>
    </source>
</evidence>
<dbReference type="Pfam" id="PF00561">
    <property type="entry name" value="Abhydrolase_1"/>
    <property type="match status" value="1"/>
</dbReference>
<dbReference type="Gene3D" id="3.40.50.1820">
    <property type="entry name" value="alpha/beta hydrolase"/>
    <property type="match status" value="1"/>
</dbReference>
<feature type="domain" description="AB hydrolase-1" evidence="1">
    <location>
        <begin position="27"/>
        <end position="253"/>
    </location>
</feature>
<accession>A0A2P2E318</accession>
<reference evidence="2 3" key="1">
    <citation type="submission" date="2018-02" db="EMBL/GenBank/DDBJ databases">
        <title>Novel Leptospira species isolated from soil and water in Japan.</title>
        <authorList>
            <person name="Nakao R."/>
            <person name="Masuzawa T."/>
        </authorList>
    </citation>
    <scope>NUCLEOTIDE SEQUENCE [LARGE SCALE GENOMIC DNA]</scope>
    <source>
        <strain evidence="2 3">YH101</strain>
    </source>
</reference>
<dbReference type="PANTHER" id="PTHR43798">
    <property type="entry name" value="MONOACYLGLYCEROL LIPASE"/>
    <property type="match status" value="1"/>
</dbReference>
<sequence length="263" mass="30140">MGAEPHFIDLDGISLFYWKFPGNPKDPLVFLHGLLDEGFSMRRIIKEVLSEKREIYVFDLPGYGKSQLPKIKYLFQIDVWADLLLEAITKLHLTQITLVGHSMGGLISQHIVLKSERDLIRKLVLLAPGGIPHPDRERMQRILFPKSERDVTDLLKFLYGAESPEPGLVLRKTLVSIWNGWENLFLQENTIRRETSIFHGAAMKGIQIPTLILAGDQDEITPPDTMKLIHRYIKKSKLIWILGAKHAIHLERPKEIANALIKF</sequence>
<protein>
    <submittedName>
        <fullName evidence="2">Alpha/beta hydrolase</fullName>
    </submittedName>
</protein>
<dbReference type="SUPFAM" id="SSF53474">
    <property type="entry name" value="alpha/beta-Hydrolases"/>
    <property type="match status" value="1"/>
</dbReference>
<gene>
    <name evidence="2" type="ORF">LPTSP4_27990</name>
</gene>
<dbReference type="InterPro" id="IPR000073">
    <property type="entry name" value="AB_hydrolase_1"/>
</dbReference>
<organism evidence="2 3">
    <name type="scientific">Leptospira ryugenii</name>
    <dbReference type="NCBI Taxonomy" id="1917863"/>
    <lineage>
        <taxon>Bacteria</taxon>
        <taxon>Pseudomonadati</taxon>
        <taxon>Spirochaetota</taxon>
        <taxon>Spirochaetia</taxon>
        <taxon>Leptospirales</taxon>
        <taxon>Leptospiraceae</taxon>
        <taxon>Leptospira</taxon>
    </lineage>
</organism>
<keyword evidence="3" id="KW-1185">Reference proteome</keyword>
<dbReference type="Proteomes" id="UP000245133">
    <property type="component" value="Unassembled WGS sequence"/>
</dbReference>
<dbReference type="GO" id="GO:0016787">
    <property type="term" value="F:hydrolase activity"/>
    <property type="evidence" value="ECO:0007669"/>
    <property type="project" value="UniProtKB-KW"/>
</dbReference>
<dbReference type="GO" id="GO:0016020">
    <property type="term" value="C:membrane"/>
    <property type="evidence" value="ECO:0007669"/>
    <property type="project" value="TreeGrafter"/>
</dbReference>
<comment type="caution">
    <text evidence="2">The sequence shown here is derived from an EMBL/GenBank/DDBJ whole genome shotgun (WGS) entry which is preliminary data.</text>
</comment>
<proteinExistence type="predicted"/>
<dbReference type="InterPro" id="IPR050266">
    <property type="entry name" value="AB_hydrolase_sf"/>
</dbReference>
<dbReference type="AlphaFoldDB" id="A0A2P2E318"/>
<keyword evidence="2" id="KW-0378">Hydrolase</keyword>